<reference evidence="1 2" key="1">
    <citation type="submission" date="2014-04" db="EMBL/GenBank/DDBJ databases">
        <authorList>
            <consortium name="DOE Joint Genome Institute"/>
            <person name="Kuo A."/>
            <person name="Kohler A."/>
            <person name="Nagy L.G."/>
            <person name="Floudas D."/>
            <person name="Copeland A."/>
            <person name="Barry K.W."/>
            <person name="Cichocki N."/>
            <person name="Veneault-Fourrey C."/>
            <person name="LaButti K."/>
            <person name="Lindquist E.A."/>
            <person name="Lipzen A."/>
            <person name="Lundell T."/>
            <person name="Morin E."/>
            <person name="Murat C."/>
            <person name="Sun H."/>
            <person name="Tunlid A."/>
            <person name="Henrissat B."/>
            <person name="Grigoriev I.V."/>
            <person name="Hibbett D.S."/>
            <person name="Martin F."/>
            <person name="Nordberg H.P."/>
            <person name="Cantor M.N."/>
            <person name="Hua S.X."/>
        </authorList>
    </citation>
    <scope>NUCLEOTIDE SEQUENCE [LARGE SCALE GENOMIC DNA]</scope>
    <source>
        <strain evidence="1 2">Foug A</strain>
    </source>
</reference>
<proteinExistence type="predicted"/>
<keyword evidence="2" id="KW-1185">Reference proteome</keyword>
<dbReference type="AlphaFoldDB" id="A0A0C2ZKY5"/>
<name>A0A0C2ZKY5_9AGAM</name>
<evidence type="ECO:0000313" key="2">
    <source>
        <dbReference type="Proteomes" id="UP000053989"/>
    </source>
</evidence>
<dbReference type="EMBL" id="KN822183">
    <property type="protein sequence ID" value="KIM53327.1"/>
    <property type="molecule type" value="Genomic_DNA"/>
</dbReference>
<dbReference type="InParanoid" id="A0A0C2ZKY5"/>
<dbReference type="Proteomes" id="UP000053989">
    <property type="component" value="Unassembled WGS sequence"/>
</dbReference>
<sequence length="83" mass="9929">MHLHNPIRHSTLTAYKHNRYFQTRRGYINWYLSFLGIRSQRNILIEQQVHPNLQIQRFVMAHREVSNYLNVFIVLAFGTSTTA</sequence>
<dbReference type="HOGENOM" id="CLU_2543926_0_0_1"/>
<evidence type="ECO:0000313" key="1">
    <source>
        <dbReference type="EMBL" id="KIM53327.1"/>
    </source>
</evidence>
<gene>
    <name evidence="1" type="ORF">SCLCIDRAFT_1222856</name>
</gene>
<accession>A0A0C2ZKY5</accession>
<protein>
    <submittedName>
        <fullName evidence="1">Uncharacterized protein</fullName>
    </submittedName>
</protein>
<reference evidence="2" key="2">
    <citation type="submission" date="2015-01" db="EMBL/GenBank/DDBJ databases">
        <title>Evolutionary Origins and Diversification of the Mycorrhizal Mutualists.</title>
        <authorList>
            <consortium name="DOE Joint Genome Institute"/>
            <consortium name="Mycorrhizal Genomics Consortium"/>
            <person name="Kohler A."/>
            <person name="Kuo A."/>
            <person name="Nagy L.G."/>
            <person name="Floudas D."/>
            <person name="Copeland A."/>
            <person name="Barry K.W."/>
            <person name="Cichocki N."/>
            <person name="Veneault-Fourrey C."/>
            <person name="LaButti K."/>
            <person name="Lindquist E.A."/>
            <person name="Lipzen A."/>
            <person name="Lundell T."/>
            <person name="Morin E."/>
            <person name="Murat C."/>
            <person name="Riley R."/>
            <person name="Ohm R."/>
            <person name="Sun H."/>
            <person name="Tunlid A."/>
            <person name="Henrissat B."/>
            <person name="Grigoriev I.V."/>
            <person name="Hibbett D.S."/>
            <person name="Martin F."/>
        </authorList>
    </citation>
    <scope>NUCLEOTIDE SEQUENCE [LARGE SCALE GENOMIC DNA]</scope>
    <source>
        <strain evidence="2">Foug A</strain>
    </source>
</reference>
<organism evidence="1 2">
    <name type="scientific">Scleroderma citrinum Foug A</name>
    <dbReference type="NCBI Taxonomy" id="1036808"/>
    <lineage>
        <taxon>Eukaryota</taxon>
        <taxon>Fungi</taxon>
        <taxon>Dikarya</taxon>
        <taxon>Basidiomycota</taxon>
        <taxon>Agaricomycotina</taxon>
        <taxon>Agaricomycetes</taxon>
        <taxon>Agaricomycetidae</taxon>
        <taxon>Boletales</taxon>
        <taxon>Sclerodermatineae</taxon>
        <taxon>Sclerodermataceae</taxon>
        <taxon>Scleroderma</taxon>
    </lineage>
</organism>